<dbReference type="Proteomes" id="UP000494165">
    <property type="component" value="Unassembled WGS sequence"/>
</dbReference>
<keyword evidence="2" id="KW-0472">Membrane</keyword>
<feature type="compositionally biased region" description="Low complexity" evidence="1">
    <location>
        <begin position="156"/>
        <end position="169"/>
    </location>
</feature>
<protein>
    <recommendedName>
        <fullName evidence="5">EB domain-containing protein</fullName>
    </recommendedName>
</protein>
<feature type="compositionally biased region" description="Basic and acidic residues" evidence="1">
    <location>
        <begin position="204"/>
        <end position="214"/>
    </location>
</feature>
<feature type="compositionally biased region" description="Polar residues" evidence="1">
    <location>
        <begin position="284"/>
        <end position="300"/>
    </location>
</feature>
<evidence type="ECO:0000256" key="1">
    <source>
        <dbReference type="SAM" id="MobiDB-lite"/>
    </source>
</evidence>
<evidence type="ECO:0000313" key="3">
    <source>
        <dbReference type="EMBL" id="CAB3379543.1"/>
    </source>
</evidence>
<feature type="transmembrane region" description="Helical" evidence="2">
    <location>
        <begin position="91"/>
        <end position="112"/>
    </location>
</feature>
<proteinExistence type="predicted"/>
<dbReference type="OrthoDB" id="6345081at2759"/>
<dbReference type="EMBL" id="CADEPI010000189">
    <property type="protein sequence ID" value="CAB3379543.1"/>
    <property type="molecule type" value="Genomic_DNA"/>
</dbReference>
<accession>A0A8S1DHW5</accession>
<evidence type="ECO:0000256" key="2">
    <source>
        <dbReference type="SAM" id="Phobius"/>
    </source>
</evidence>
<feature type="region of interest" description="Disordered" evidence="1">
    <location>
        <begin position="278"/>
        <end position="333"/>
    </location>
</feature>
<comment type="caution">
    <text evidence="3">The sequence shown here is derived from an EMBL/GenBank/DDBJ whole genome shotgun (WGS) entry which is preliminary data.</text>
</comment>
<evidence type="ECO:0008006" key="5">
    <source>
        <dbReference type="Google" id="ProtNLM"/>
    </source>
</evidence>
<dbReference type="AlphaFoldDB" id="A0A8S1DHW5"/>
<keyword evidence="2" id="KW-1133">Transmembrane helix</keyword>
<keyword evidence="2" id="KW-0812">Transmembrane</keyword>
<name>A0A8S1DHW5_9INSE</name>
<feature type="compositionally biased region" description="Low complexity" evidence="1">
    <location>
        <begin position="176"/>
        <end position="203"/>
    </location>
</feature>
<feature type="region of interest" description="Disordered" evidence="1">
    <location>
        <begin position="145"/>
        <end position="233"/>
    </location>
</feature>
<evidence type="ECO:0000313" key="4">
    <source>
        <dbReference type="Proteomes" id="UP000494165"/>
    </source>
</evidence>
<sequence length="333" mass="35998">MPVTHTCECEKAFPVRLSLSVGCAKPVRLGEQCFHDRTCTYNELNSACIQIQHNAVCQCKPGFHVVAIHKPRERIFCSEDILVIRTDLHTLFGMAAGIAVITGLLCFVLRLYSRARYSPPRHYANAGLPPPILFASETGIPLAVQRAPSRSSGRHSAPPFSRRASSSLGLIGGGHSSSSRAGSRRPSTASYNSSTSSVRSYGVRRLDEENERKNQRQMKQKPNQQPLLNLHKGSSGNLISSSLGSGSFCLGNFERGSFSTTSRTPLSTDDLLPSVRELVEPISQPGSSGSQHKPRTTSLQPIIAPSSSSSENSPVDEGPPRFFDDVSPSSPVP</sequence>
<keyword evidence="4" id="KW-1185">Reference proteome</keyword>
<organism evidence="3 4">
    <name type="scientific">Cloeon dipterum</name>
    <dbReference type="NCBI Taxonomy" id="197152"/>
    <lineage>
        <taxon>Eukaryota</taxon>
        <taxon>Metazoa</taxon>
        <taxon>Ecdysozoa</taxon>
        <taxon>Arthropoda</taxon>
        <taxon>Hexapoda</taxon>
        <taxon>Insecta</taxon>
        <taxon>Pterygota</taxon>
        <taxon>Palaeoptera</taxon>
        <taxon>Ephemeroptera</taxon>
        <taxon>Pisciforma</taxon>
        <taxon>Baetidae</taxon>
        <taxon>Cloeon</taxon>
    </lineage>
</organism>
<reference evidence="3 4" key="1">
    <citation type="submission" date="2020-04" db="EMBL/GenBank/DDBJ databases">
        <authorList>
            <person name="Alioto T."/>
            <person name="Alioto T."/>
            <person name="Gomez Garrido J."/>
        </authorList>
    </citation>
    <scope>NUCLEOTIDE SEQUENCE [LARGE SCALE GENOMIC DNA]</scope>
</reference>
<gene>
    <name evidence="3" type="ORF">CLODIP_2_CD07052</name>
</gene>